<dbReference type="AlphaFoldDB" id="A0A0D2MRL7"/>
<dbReference type="EMBL" id="KK100536">
    <property type="protein sequence ID" value="KIZ05240.1"/>
    <property type="molecule type" value="Genomic_DNA"/>
</dbReference>
<keyword evidence="3" id="KW-1185">Reference proteome</keyword>
<feature type="compositionally biased region" description="Low complexity" evidence="1">
    <location>
        <begin position="23"/>
        <end position="34"/>
    </location>
</feature>
<dbReference type="Proteomes" id="UP000054498">
    <property type="component" value="Unassembled WGS sequence"/>
</dbReference>
<sequence>MGPCRSPSPPILDAYLAPSFAPSARPGAGPAAPSLRRSGPGVGAQRLGRARMVAVRAADKGALAALRDDVARFVARYDPVATGLGSLSLCGYCMVVHGQSAAEALQMSALATVLGMVGAR</sequence>
<dbReference type="OrthoDB" id="511048at2759"/>
<evidence type="ECO:0000256" key="1">
    <source>
        <dbReference type="SAM" id="MobiDB-lite"/>
    </source>
</evidence>
<proteinExistence type="predicted"/>
<gene>
    <name evidence="2" type="ORF">MNEG_2720</name>
</gene>
<dbReference type="GeneID" id="25735598"/>
<dbReference type="KEGG" id="mng:MNEG_2720"/>
<evidence type="ECO:0000313" key="2">
    <source>
        <dbReference type="EMBL" id="KIZ05240.1"/>
    </source>
</evidence>
<name>A0A0D2MRL7_9CHLO</name>
<organism evidence="2 3">
    <name type="scientific">Monoraphidium neglectum</name>
    <dbReference type="NCBI Taxonomy" id="145388"/>
    <lineage>
        <taxon>Eukaryota</taxon>
        <taxon>Viridiplantae</taxon>
        <taxon>Chlorophyta</taxon>
        <taxon>core chlorophytes</taxon>
        <taxon>Chlorophyceae</taxon>
        <taxon>CS clade</taxon>
        <taxon>Sphaeropleales</taxon>
        <taxon>Selenastraceae</taxon>
        <taxon>Monoraphidium</taxon>
    </lineage>
</organism>
<dbReference type="RefSeq" id="XP_013904259.1">
    <property type="nucleotide sequence ID" value="XM_014048805.1"/>
</dbReference>
<feature type="region of interest" description="Disordered" evidence="1">
    <location>
        <begin position="23"/>
        <end position="43"/>
    </location>
</feature>
<protein>
    <submittedName>
        <fullName evidence="2">Uncharacterized protein</fullName>
    </submittedName>
</protein>
<reference evidence="2 3" key="1">
    <citation type="journal article" date="2013" name="BMC Genomics">
        <title>Reconstruction of the lipid metabolism for the microalga Monoraphidium neglectum from its genome sequence reveals characteristics suitable for biofuel production.</title>
        <authorList>
            <person name="Bogen C."/>
            <person name="Al-Dilaimi A."/>
            <person name="Albersmeier A."/>
            <person name="Wichmann J."/>
            <person name="Grundmann M."/>
            <person name="Rupp O."/>
            <person name="Lauersen K.J."/>
            <person name="Blifernez-Klassen O."/>
            <person name="Kalinowski J."/>
            <person name="Goesmann A."/>
            <person name="Mussgnug J.H."/>
            <person name="Kruse O."/>
        </authorList>
    </citation>
    <scope>NUCLEOTIDE SEQUENCE [LARGE SCALE GENOMIC DNA]</scope>
    <source>
        <strain evidence="2 3">SAG 48.87</strain>
    </source>
</reference>
<accession>A0A0D2MRL7</accession>
<evidence type="ECO:0000313" key="3">
    <source>
        <dbReference type="Proteomes" id="UP000054498"/>
    </source>
</evidence>